<dbReference type="AlphaFoldDB" id="A0AAD5XH03"/>
<sequence>MHFQDLYDHYDKDLTDRFYSELMIPAFGMFPDELESVSVIHERLSGGNKDPDSSYILHVILALDGDGASEQEQKILGGVCCEYYVDSNCGLLTYIVRDAQASQKGIGKSLVNKVVETLNKEAVSHGFDRTDAIFLETNTDQVDASLDVMEPRKRRAVLFALHFRFLDYAYVQPRLSDLQQPCESLYLCVHESSVKEGGFLPAKIVSKFMVNFYSVLQNPESVNSDPFALKQLNWLAEHDLVKVHPHCL</sequence>
<organism evidence="1 2">
    <name type="scientific">Physocladia obscura</name>
    <dbReference type="NCBI Taxonomy" id="109957"/>
    <lineage>
        <taxon>Eukaryota</taxon>
        <taxon>Fungi</taxon>
        <taxon>Fungi incertae sedis</taxon>
        <taxon>Chytridiomycota</taxon>
        <taxon>Chytridiomycota incertae sedis</taxon>
        <taxon>Chytridiomycetes</taxon>
        <taxon>Chytridiales</taxon>
        <taxon>Chytriomycetaceae</taxon>
        <taxon>Physocladia</taxon>
    </lineage>
</organism>
<keyword evidence="2" id="KW-1185">Reference proteome</keyword>
<evidence type="ECO:0000313" key="1">
    <source>
        <dbReference type="EMBL" id="KAJ3125421.1"/>
    </source>
</evidence>
<gene>
    <name evidence="1" type="ORF">HK100_010823</name>
</gene>
<protein>
    <recommendedName>
        <fullName evidence="3">N-acetyltransferase domain-containing protein</fullName>
    </recommendedName>
</protein>
<name>A0AAD5XH03_9FUNG</name>
<evidence type="ECO:0000313" key="2">
    <source>
        <dbReference type="Proteomes" id="UP001211907"/>
    </source>
</evidence>
<reference evidence="1" key="1">
    <citation type="submission" date="2020-05" db="EMBL/GenBank/DDBJ databases">
        <title>Phylogenomic resolution of chytrid fungi.</title>
        <authorList>
            <person name="Stajich J.E."/>
            <person name="Amses K."/>
            <person name="Simmons R."/>
            <person name="Seto K."/>
            <person name="Myers J."/>
            <person name="Bonds A."/>
            <person name="Quandt C.A."/>
            <person name="Barry K."/>
            <person name="Liu P."/>
            <person name="Grigoriev I."/>
            <person name="Longcore J.E."/>
            <person name="James T.Y."/>
        </authorList>
    </citation>
    <scope>NUCLEOTIDE SEQUENCE</scope>
    <source>
        <strain evidence="1">JEL0513</strain>
    </source>
</reference>
<proteinExistence type="predicted"/>
<comment type="caution">
    <text evidence="1">The sequence shown here is derived from an EMBL/GenBank/DDBJ whole genome shotgun (WGS) entry which is preliminary data.</text>
</comment>
<evidence type="ECO:0008006" key="3">
    <source>
        <dbReference type="Google" id="ProtNLM"/>
    </source>
</evidence>
<dbReference type="Gene3D" id="3.40.630.30">
    <property type="match status" value="1"/>
</dbReference>
<accession>A0AAD5XH03</accession>
<dbReference type="EMBL" id="JADGJH010000611">
    <property type="protein sequence ID" value="KAJ3125421.1"/>
    <property type="molecule type" value="Genomic_DNA"/>
</dbReference>
<dbReference type="Proteomes" id="UP001211907">
    <property type="component" value="Unassembled WGS sequence"/>
</dbReference>